<evidence type="ECO:0000259" key="1">
    <source>
        <dbReference type="Pfam" id="PF01408"/>
    </source>
</evidence>
<dbReference type="Pfam" id="PF22725">
    <property type="entry name" value="GFO_IDH_MocA_C3"/>
    <property type="match status" value="1"/>
</dbReference>
<dbReference type="GO" id="GO:0000166">
    <property type="term" value="F:nucleotide binding"/>
    <property type="evidence" value="ECO:0007669"/>
    <property type="project" value="InterPro"/>
</dbReference>
<dbReference type="Pfam" id="PF01408">
    <property type="entry name" value="GFO_IDH_MocA"/>
    <property type="match status" value="1"/>
</dbReference>
<evidence type="ECO:0000313" key="4">
    <source>
        <dbReference type="Proteomes" id="UP000766904"/>
    </source>
</evidence>
<dbReference type="InterPro" id="IPR000683">
    <property type="entry name" value="Gfo/Idh/MocA-like_OxRdtase_N"/>
</dbReference>
<proteinExistence type="predicted"/>
<organism evidence="3 4">
    <name type="scientific">Natronococcus pandeyae</name>
    <dbReference type="NCBI Taxonomy" id="2055836"/>
    <lineage>
        <taxon>Archaea</taxon>
        <taxon>Methanobacteriati</taxon>
        <taxon>Methanobacteriota</taxon>
        <taxon>Stenosarchaea group</taxon>
        <taxon>Halobacteria</taxon>
        <taxon>Halobacteriales</taxon>
        <taxon>Natrialbaceae</taxon>
        <taxon>Natronococcus</taxon>
    </lineage>
</organism>
<evidence type="ECO:0000259" key="2">
    <source>
        <dbReference type="Pfam" id="PF22725"/>
    </source>
</evidence>
<accession>A0A8J8TSN5</accession>
<reference evidence="3" key="1">
    <citation type="submission" date="2017-11" db="EMBL/GenBank/DDBJ databases">
        <authorList>
            <person name="Kajale S.C."/>
            <person name="Sharma A."/>
        </authorList>
    </citation>
    <scope>NUCLEOTIDE SEQUENCE</scope>
    <source>
        <strain evidence="3">LS1_42</strain>
    </source>
</reference>
<sequence>MTANRPLDVGVIGVGSMGQHHARVYDELAAANLVGVFDVDDERASTVAGRHDTRATDLETLLERADAVSIAVPTVHHYEVATTCLEQGVPTLVEKPIVDDLVTGRKLRAKATTAGVPVQVGHVERFNPAVETLETIIGDLSIIGITARRLGPPPGRQIDDSAVVDLMVHDIDIVLSLLGEEPVAIKSCGVADDRHASALLEFPETMASLTASRLTQRKVRTLEITAEECLIEVDYIDQSIEIHRRSVPEYVENGGGVRFKHESLVERPYVPNDEPLRNELASFLEAVRTDETPKVTIDDGLAALEIAQRIESRGADGRAAVDVGVPHD</sequence>
<feature type="domain" description="GFO/IDH/MocA-like oxidoreductase" evidence="2">
    <location>
        <begin position="159"/>
        <end position="228"/>
    </location>
</feature>
<dbReference type="SUPFAM" id="SSF55347">
    <property type="entry name" value="Glyceraldehyde-3-phosphate dehydrogenase-like, C-terminal domain"/>
    <property type="match status" value="1"/>
</dbReference>
<dbReference type="PANTHER" id="PTHR43377:SF1">
    <property type="entry name" value="BILIVERDIN REDUCTASE A"/>
    <property type="match status" value="1"/>
</dbReference>
<evidence type="ECO:0000313" key="3">
    <source>
        <dbReference type="EMBL" id="TYL38964.1"/>
    </source>
</evidence>
<dbReference type="Proteomes" id="UP000766904">
    <property type="component" value="Unassembled WGS sequence"/>
</dbReference>
<dbReference type="AlphaFoldDB" id="A0A8J8TSN5"/>
<dbReference type="InterPro" id="IPR055170">
    <property type="entry name" value="GFO_IDH_MocA-like_dom"/>
</dbReference>
<dbReference type="SUPFAM" id="SSF51735">
    <property type="entry name" value="NAD(P)-binding Rossmann-fold domains"/>
    <property type="match status" value="1"/>
</dbReference>
<comment type="caution">
    <text evidence="3">The sequence shown here is derived from an EMBL/GenBank/DDBJ whole genome shotgun (WGS) entry which is preliminary data.</text>
</comment>
<dbReference type="RefSeq" id="WP_148857967.1">
    <property type="nucleotide sequence ID" value="NZ_PHNJ01000004.1"/>
</dbReference>
<dbReference type="Gene3D" id="3.40.50.720">
    <property type="entry name" value="NAD(P)-binding Rossmann-like Domain"/>
    <property type="match status" value="1"/>
</dbReference>
<dbReference type="PANTHER" id="PTHR43377">
    <property type="entry name" value="BILIVERDIN REDUCTASE A"/>
    <property type="match status" value="1"/>
</dbReference>
<feature type="domain" description="Gfo/Idh/MocA-like oxidoreductase N-terminal" evidence="1">
    <location>
        <begin position="8"/>
        <end position="122"/>
    </location>
</feature>
<protein>
    <submittedName>
        <fullName evidence="3">Gfo/Idh/MocA family oxidoreductase</fullName>
    </submittedName>
</protein>
<dbReference type="Gene3D" id="3.30.360.10">
    <property type="entry name" value="Dihydrodipicolinate Reductase, domain 2"/>
    <property type="match status" value="1"/>
</dbReference>
<dbReference type="InterPro" id="IPR036291">
    <property type="entry name" value="NAD(P)-bd_dom_sf"/>
</dbReference>
<dbReference type="OrthoDB" id="25239at2157"/>
<keyword evidence="4" id="KW-1185">Reference proteome</keyword>
<name>A0A8J8TSN5_9EURY</name>
<gene>
    <name evidence="3" type="ORF">CV102_10705</name>
</gene>
<dbReference type="EMBL" id="PHNJ01000004">
    <property type="protein sequence ID" value="TYL38964.1"/>
    <property type="molecule type" value="Genomic_DNA"/>
</dbReference>
<dbReference type="InterPro" id="IPR051450">
    <property type="entry name" value="Gfo/Idh/MocA_Oxidoreductases"/>
</dbReference>